<evidence type="ECO:0000256" key="1">
    <source>
        <dbReference type="SAM" id="MobiDB-lite"/>
    </source>
</evidence>
<dbReference type="PANTHER" id="PTHR42648:SF28">
    <property type="entry name" value="TRANSPOSON-ENCODED PROTEIN WITH RIBONUCLEASE H-LIKE AND RETROVIRUS ZINC FINGER-LIKE DOMAINS"/>
    <property type="match status" value="1"/>
</dbReference>
<keyword evidence="4" id="KW-1185">Reference proteome</keyword>
<dbReference type="PANTHER" id="PTHR42648">
    <property type="entry name" value="TRANSPOSASE, PUTATIVE-RELATED"/>
    <property type="match status" value="1"/>
</dbReference>
<dbReference type="SUPFAM" id="SSF53098">
    <property type="entry name" value="Ribonuclease H-like"/>
    <property type="match status" value="1"/>
</dbReference>
<evidence type="ECO:0000259" key="2">
    <source>
        <dbReference type="PROSITE" id="PS50994"/>
    </source>
</evidence>
<dbReference type="InterPro" id="IPR012337">
    <property type="entry name" value="RNaseH-like_sf"/>
</dbReference>
<comment type="caution">
    <text evidence="3">The sequence shown here is derived from an EMBL/GenBank/DDBJ whole genome shotgun (WGS) entry which is preliminary data.</text>
</comment>
<dbReference type="EMBL" id="BSXT01001666">
    <property type="protein sequence ID" value="GMF44369.1"/>
    <property type="molecule type" value="Genomic_DNA"/>
</dbReference>
<dbReference type="Gene3D" id="3.30.420.10">
    <property type="entry name" value="Ribonuclease H-like superfamily/Ribonuclease H"/>
    <property type="match status" value="1"/>
</dbReference>
<dbReference type="InterPro" id="IPR001584">
    <property type="entry name" value="Integrase_cat-core"/>
</dbReference>
<feature type="region of interest" description="Disordered" evidence="1">
    <location>
        <begin position="88"/>
        <end position="107"/>
    </location>
</feature>
<organism evidence="3 4">
    <name type="scientific">Phytophthora fragariaefolia</name>
    <dbReference type="NCBI Taxonomy" id="1490495"/>
    <lineage>
        <taxon>Eukaryota</taxon>
        <taxon>Sar</taxon>
        <taxon>Stramenopiles</taxon>
        <taxon>Oomycota</taxon>
        <taxon>Peronosporomycetes</taxon>
        <taxon>Peronosporales</taxon>
        <taxon>Peronosporaceae</taxon>
        <taxon>Phytophthora</taxon>
    </lineage>
</organism>
<reference evidence="3" key="1">
    <citation type="submission" date="2023-04" db="EMBL/GenBank/DDBJ databases">
        <title>Phytophthora fragariaefolia NBRC 109709.</title>
        <authorList>
            <person name="Ichikawa N."/>
            <person name="Sato H."/>
            <person name="Tonouchi N."/>
        </authorList>
    </citation>
    <scope>NUCLEOTIDE SEQUENCE</scope>
    <source>
        <strain evidence="3">NBRC 109709</strain>
    </source>
</reference>
<evidence type="ECO:0000313" key="3">
    <source>
        <dbReference type="EMBL" id="GMF44369.1"/>
    </source>
</evidence>
<dbReference type="OrthoDB" id="91493at2759"/>
<dbReference type="GO" id="GO:0015074">
    <property type="term" value="P:DNA integration"/>
    <property type="evidence" value="ECO:0007669"/>
    <property type="project" value="InterPro"/>
</dbReference>
<gene>
    <name evidence="3" type="ORF">Pfra01_001541300</name>
</gene>
<protein>
    <submittedName>
        <fullName evidence="3">Unnamed protein product</fullName>
    </submittedName>
</protein>
<proteinExistence type="predicted"/>
<accession>A0A9W6XRX4</accession>
<dbReference type="InterPro" id="IPR039537">
    <property type="entry name" value="Retrotran_Ty1/copia-like"/>
</dbReference>
<evidence type="ECO:0000313" key="4">
    <source>
        <dbReference type="Proteomes" id="UP001165121"/>
    </source>
</evidence>
<dbReference type="PROSITE" id="PS50994">
    <property type="entry name" value="INTEGRASE"/>
    <property type="match status" value="1"/>
</dbReference>
<name>A0A9W6XRX4_9STRA</name>
<sequence length="237" mass="26869">MYVPIKNNVLAVDRGVPKEMAGGLKDVVMSAINVSAAQRATTQSGTFLYFHRRFGDLSYDDIERLARDPANRIELTDHTRQNFLTCAEGKQSKSAHPQQDSGRNPPIDVVGGVIRSDLMETITPMYRRKNRYIVNLVDHKSNYCRVFASKTRDEAAKKFQQFMAFFERRFNVRGHMLRTDGGGEYRNLDLFCQQTGVARQVTEANTSASNGKAKRMHRTVTNMVRCMLFGCGLPLSY</sequence>
<dbReference type="GO" id="GO:0003676">
    <property type="term" value="F:nucleic acid binding"/>
    <property type="evidence" value="ECO:0007669"/>
    <property type="project" value="InterPro"/>
</dbReference>
<feature type="domain" description="Integrase catalytic" evidence="2">
    <location>
        <begin position="101"/>
        <end position="237"/>
    </location>
</feature>
<dbReference type="AlphaFoldDB" id="A0A9W6XRX4"/>
<feature type="compositionally biased region" description="Polar residues" evidence="1">
    <location>
        <begin position="92"/>
        <end position="102"/>
    </location>
</feature>
<dbReference type="Proteomes" id="UP001165121">
    <property type="component" value="Unassembled WGS sequence"/>
</dbReference>
<dbReference type="InterPro" id="IPR036397">
    <property type="entry name" value="RNaseH_sf"/>
</dbReference>